<accession>A0ACC0D3J5</accession>
<comment type="caution">
    <text evidence="1">The sequence shown here is derived from an EMBL/GenBank/DDBJ whole genome shotgun (WGS) entry which is preliminary data.</text>
</comment>
<keyword evidence="2" id="KW-1185">Reference proteome</keyword>
<name>A0ACC0D3J5_9PEZI</name>
<protein>
    <submittedName>
        <fullName evidence="1">NUDIX hydrolase domain-like protein</fullName>
    </submittedName>
</protein>
<evidence type="ECO:0000313" key="2">
    <source>
        <dbReference type="Proteomes" id="UP001497680"/>
    </source>
</evidence>
<proteinExistence type="predicted"/>
<dbReference type="EMBL" id="MU394309">
    <property type="protein sequence ID" value="KAI6087213.1"/>
    <property type="molecule type" value="Genomic_DNA"/>
</dbReference>
<sequence length="193" mass="21288">MAKATEVTAGSAPAAPTNFTYPLSLAPFNLPLQGFLAVNPKFKGIAIGAFVFNEEGKLLLVQRAAHDSLPLLWEIPGGACDFEDESLLHAVARELWEESALRAKSIDTLVGNGVPFSAHKGKGPLWCKYSFLTRVEGYDVKLDPNEHQAFLWVTEEEAREGKCGDVEFQYTFKEQELAVYEAFGMMKEKTTLG</sequence>
<evidence type="ECO:0000313" key="1">
    <source>
        <dbReference type="EMBL" id="KAI6087213.1"/>
    </source>
</evidence>
<dbReference type="Proteomes" id="UP001497680">
    <property type="component" value="Unassembled WGS sequence"/>
</dbReference>
<gene>
    <name evidence="1" type="ORF">F4821DRAFT_278089</name>
</gene>
<organism evidence="1 2">
    <name type="scientific">Hypoxylon rubiginosum</name>
    <dbReference type="NCBI Taxonomy" id="110542"/>
    <lineage>
        <taxon>Eukaryota</taxon>
        <taxon>Fungi</taxon>
        <taxon>Dikarya</taxon>
        <taxon>Ascomycota</taxon>
        <taxon>Pezizomycotina</taxon>
        <taxon>Sordariomycetes</taxon>
        <taxon>Xylariomycetidae</taxon>
        <taxon>Xylariales</taxon>
        <taxon>Hypoxylaceae</taxon>
        <taxon>Hypoxylon</taxon>
    </lineage>
</organism>
<reference evidence="1 2" key="1">
    <citation type="journal article" date="2022" name="New Phytol.">
        <title>Ecological generalism drives hyperdiversity of secondary metabolite gene clusters in xylarialean endophytes.</title>
        <authorList>
            <person name="Franco M.E.E."/>
            <person name="Wisecaver J.H."/>
            <person name="Arnold A.E."/>
            <person name="Ju Y.M."/>
            <person name="Slot J.C."/>
            <person name="Ahrendt S."/>
            <person name="Moore L.P."/>
            <person name="Eastman K.E."/>
            <person name="Scott K."/>
            <person name="Konkel Z."/>
            <person name="Mondo S.J."/>
            <person name="Kuo A."/>
            <person name="Hayes R.D."/>
            <person name="Haridas S."/>
            <person name="Andreopoulos B."/>
            <person name="Riley R."/>
            <person name="LaButti K."/>
            <person name="Pangilinan J."/>
            <person name="Lipzen A."/>
            <person name="Amirebrahimi M."/>
            <person name="Yan J."/>
            <person name="Adam C."/>
            <person name="Keymanesh K."/>
            <person name="Ng V."/>
            <person name="Louie K."/>
            <person name="Northen T."/>
            <person name="Drula E."/>
            <person name="Henrissat B."/>
            <person name="Hsieh H.M."/>
            <person name="Youens-Clark K."/>
            <person name="Lutzoni F."/>
            <person name="Miadlikowska J."/>
            <person name="Eastwood D.C."/>
            <person name="Hamelin R.C."/>
            <person name="Grigoriev I.V."/>
            <person name="U'Ren J.M."/>
        </authorList>
    </citation>
    <scope>NUCLEOTIDE SEQUENCE [LARGE SCALE GENOMIC DNA]</scope>
    <source>
        <strain evidence="1 2">ER1909</strain>
    </source>
</reference>